<reference evidence="3" key="1">
    <citation type="submission" date="2020-08" db="EMBL/GenBank/DDBJ databases">
        <title>Functional genomics of gut bacteria from endangered species of beetles.</title>
        <authorList>
            <person name="Carlos-Shanley C."/>
        </authorList>
    </citation>
    <scope>NUCLEOTIDE SEQUENCE [LARGE SCALE GENOMIC DNA]</scope>
    <source>
        <strain evidence="3">S00060</strain>
    </source>
</reference>
<organism evidence="3 4">
    <name type="scientific">Priestia aryabhattai</name>
    <name type="common">Bacillus aryabhattai</name>
    <dbReference type="NCBI Taxonomy" id="412384"/>
    <lineage>
        <taxon>Bacteria</taxon>
        <taxon>Bacillati</taxon>
        <taxon>Bacillota</taxon>
        <taxon>Bacilli</taxon>
        <taxon>Bacillales</taxon>
        <taxon>Bacillaceae</taxon>
        <taxon>Priestia</taxon>
    </lineage>
</organism>
<accession>A0A7W3RDU9</accession>
<dbReference type="GO" id="GO:0003700">
    <property type="term" value="F:DNA-binding transcription factor activity"/>
    <property type="evidence" value="ECO:0007669"/>
    <property type="project" value="TreeGrafter"/>
</dbReference>
<feature type="domain" description="HTH cro/C1-type" evidence="2">
    <location>
        <begin position="11"/>
        <end position="65"/>
    </location>
</feature>
<dbReference type="Proteomes" id="UP000543174">
    <property type="component" value="Unassembled WGS sequence"/>
</dbReference>
<dbReference type="EMBL" id="JACJHT010000001">
    <property type="protein sequence ID" value="MBA9038731.1"/>
    <property type="molecule type" value="Genomic_DNA"/>
</dbReference>
<dbReference type="PANTHER" id="PTHR46797:SF1">
    <property type="entry name" value="METHYLPHOSPHONATE SYNTHASE"/>
    <property type="match status" value="1"/>
</dbReference>
<dbReference type="InterPro" id="IPR050807">
    <property type="entry name" value="TransReg_Diox_bact_type"/>
</dbReference>
<evidence type="ECO:0000313" key="3">
    <source>
        <dbReference type="EMBL" id="MBA9038731.1"/>
    </source>
</evidence>
<comment type="caution">
    <text evidence="3">The sequence shown here is derived from an EMBL/GenBank/DDBJ whole genome shotgun (WGS) entry which is preliminary data.</text>
</comment>
<dbReference type="CDD" id="cd00093">
    <property type="entry name" value="HTH_XRE"/>
    <property type="match status" value="1"/>
</dbReference>
<evidence type="ECO:0000313" key="4">
    <source>
        <dbReference type="Proteomes" id="UP000543174"/>
    </source>
</evidence>
<keyword evidence="1" id="KW-0238">DNA-binding</keyword>
<dbReference type="GO" id="GO:0005829">
    <property type="term" value="C:cytosol"/>
    <property type="evidence" value="ECO:0007669"/>
    <property type="project" value="TreeGrafter"/>
</dbReference>
<dbReference type="PROSITE" id="PS50943">
    <property type="entry name" value="HTH_CROC1"/>
    <property type="match status" value="1"/>
</dbReference>
<dbReference type="Gene3D" id="1.10.260.40">
    <property type="entry name" value="lambda repressor-like DNA-binding domains"/>
    <property type="match status" value="1"/>
</dbReference>
<keyword evidence="4" id="KW-1185">Reference proteome</keyword>
<proteinExistence type="predicted"/>
<dbReference type="SUPFAM" id="SSF47413">
    <property type="entry name" value="lambda repressor-like DNA-binding domains"/>
    <property type="match status" value="1"/>
</dbReference>
<dbReference type="PANTHER" id="PTHR46797">
    <property type="entry name" value="HTH-TYPE TRANSCRIPTIONAL REGULATOR"/>
    <property type="match status" value="1"/>
</dbReference>
<sequence>MDIEQAFGIVIKKYRLERSMSQEKLAFGSDLDRTFISLLERGKRKPTINTLFSISNVLEVKPYKIVKNSKRCRESFAEKIKFKLTAY</sequence>
<dbReference type="Pfam" id="PF01381">
    <property type="entry name" value="HTH_3"/>
    <property type="match status" value="1"/>
</dbReference>
<name>A0A7W3RDU9_PRIAR</name>
<dbReference type="SMART" id="SM00530">
    <property type="entry name" value="HTH_XRE"/>
    <property type="match status" value="1"/>
</dbReference>
<evidence type="ECO:0000259" key="2">
    <source>
        <dbReference type="PROSITE" id="PS50943"/>
    </source>
</evidence>
<dbReference type="InterPro" id="IPR010982">
    <property type="entry name" value="Lambda_DNA-bd_dom_sf"/>
</dbReference>
<gene>
    <name evidence="3" type="ORF">HNP21_001820</name>
</gene>
<dbReference type="InterPro" id="IPR001387">
    <property type="entry name" value="Cro/C1-type_HTH"/>
</dbReference>
<evidence type="ECO:0000256" key="1">
    <source>
        <dbReference type="ARBA" id="ARBA00023125"/>
    </source>
</evidence>
<dbReference type="RefSeq" id="WP_013056647.1">
    <property type="nucleotide sequence ID" value="NZ_JACJHT010000001.1"/>
</dbReference>
<dbReference type="GO" id="GO:0003677">
    <property type="term" value="F:DNA binding"/>
    <property type="evidence" value="ECO:0007669"/>
    <property type="project" value="UniProtKB-KW"/>
</dbReference>
<dbReference type="AlphaFoldDB" id="A0A7W3RDU9"/>
<protein>
    <submittedName>
        <fullName evidence="3">Transcriptional regulator with XRE-family HTH domain</fullName>
    </submittedName>
</protein>